<name>A0ACC1T5P0_9APHY</name>
<dbReference type="Proteomes" id="UP001148662">
    <property type="component" value="Unassembled WGS sequence"/>
</dbReference>
<evidence type="ECO:0000313" key="2">
    <source>
        <dbReference type="Proteomes" id="UP001148662"/>
    </source>
</evidence>
<reference evidence="1" key="1">
    <citation type="submission" date="2022-07" db="EMBL/GenBank/DDBJ databases">
        <title>Genome Sequence of Phlebia brevispora.</title>
        <authorList>
            <person name="Buettner E."/>
        </authorList>
    </citation>
    <scope>NUCLEOTIDE SEQUENCE</scope>
    <source>
        <strain evidence="1">MPL23</strain>
    </source>
</reference>
<protein>
    <submittedName>
        <fullName evidence="1">Uncharacterized protein</fullName>
    </submittedName>
</protein>
<sequence length="512" mass="55982">MVLQVVVNVTTSIVPSGYYFHAVIAIATFVVTYAFAQGRVTNRERDLHARTIMITGGFSPLGMTLISSLASRGAHIIAVSQYPLSHPQVTLLIPALRTETKNENIFAEYADLSSPKSIREFCTRFLTGDDQRLDAIILAHEYQGRGSFSQSAVQESKREYGALASFLITTLLLPALLVAPVERDIRVINVVNPFYAAAIPSFTSSLLSSLSPEAEPHPATRSVFVSEGHRALRTVVFARHLQRILNALPNRAPTLDPQGPPGADMPKTQTNPPQAEKTDKKSAPVPSNIISVSVCPGITRAETLSALFGCERTHDPEGYSRKGLLMYWILFPLIWLFAKSSGMGMQSVLHVLFLPTPFKRALAHAYASVDATLAAQEKAAASNESKDEKKIVGDMFTEVVKPGALYRECSVVAFGLPPLPPPPQQTGDKDKEENADQKKVGEASKQKGSNKNSDEGPGEELNIPDDGEYGGESMGRVVWEWYEKKLKTWEDSEKVAEEKDSSEHSKETKTGS</sequence>
<organism evidence="1 2">
    <name type="scientific">Phlebia brevispora</name>
    <dbReference type="NCBI Taxonomy" id="194682"/>
    <lineage>
        <taxon>Eukaryota</taxon>
        <taxon>Fungi</taxon>
        <taxon>Dikarya</taxon>
        <taxon>Basidiomycota</taxon>
        <taxon>Agaricomycotina</taxon>
        <taxon>Agaricomycetes</taxon>
        <taxon>Polyporales</taxon>
        <taxon>Meruliaceae</taxon>
        <taxon>Phlebia</taxon>
    </lineage>
</organism>
<evidence type="ECO:0000313" key="1">
    <source>
        <dbReference type="EMBL" id="KAJ3553769.1"/>
    </source>
</evidence>
<proteinExistence type="predicted"/>
<accession>A0ACC1T5P0</accession>
<keyword evidence="2" id="KW-1185">Reference proteome</keyword>
<gene>
    <name evidence="1" type="ORF">NM688_g3440</name>
</gene>
<dbReference type="EMBL" id="JANHOG010000501">
    <property type="protein sequence ID" value="KAJ3553769.1"/>
    <property type="molecule type" value="Genomic_DNA"/>
</dbReference>
<comment type="caution">
    <text evidence="1">The sequence shown here is derived from an EMBL/GenBank/DDBJ whole genome shotgun (WGS) entry which is preliminary data.</text>
</comment>